<feature type="compositionally biased region" description="Polar residues" evidence="2">
    <location>
        <begin position="91"/>
        <end position="106"/>
    </location>
</feature>
<proteinExistence type="inferred from homology"/>
<comment type="function">
    <text evidence="1">Could be involved in insertion of integral membrane proteins into the membrane.</text>
</comment>
<keyword evidence="1" id="KW-0472">Membrane</keyword>
<dbReference type="PANTHER" id="PTHR33383:SF1">
    <property type="entry name" value="MEMBRANE PROTEIN INSERTION EFFICIENCY FACTOR-RELATED"/>
    <property type="match status" value="1"/>
</dbReference>
<feature type="region of interest" description="Disordered" evidence="2">
    <location>
        <begin position="67"/>
        <end position="106"/>
    </location>
</feature>
<organism evidence="3 4">
    <name type="scientific">Paenibacillus bovis</name>
    <dbReference type="NCBI Taxonomy" id="1616788"/>
    <lineage>
        <taxon>Bacteria</taxon>
        <taxon>Bacillati</taxon>
        <taxon>Bacillota</taxon>
        <taxon>Bacilli</taxon>
        <taxon>Bacillales</taxon>
        <taxon>Paenibacillaceae</taxon>
        <taxon>Paenibacillus</taxon>
    </lineage>
</organism>
<dbReference type="PANTHER" id="PTHR33383">
    <property type="entry name" value="MEMBRANE PROTEIN INSERTION EFFICIENCY FACTOR-RELATED"/>
    <property type="match status" value="1"/>
</dbReference>
<dbReference type="KEGG" id="pbv:AR543_17025"/>
<sequence length="106" mass="11848">MNKPQKWSRRAVQVPIHIYRKFISPLKPPSCRFYPTCSQYALEAIEVHGVFKGSLLAAIRIGKCHPFHPGGIDPVPPAKERKTTGSERAAASSSQEPELIQNRRNA</sequence>
<evidence type="ECO:0000313" key="4">
    <source>
        <dbReference type="Proteomes" id="UP000078148"/>
    </source>
</evidence>
<dbReference type="GO" id="GO:0005886">
    <property type="term" value="C:plasma membrane"/>
    <property type="evidence" value="ECO:0007669"/>
    <property type="project" value="UniProtKB-SubCell"/>
</dbReference>
<comment type="similarity">
    <text evidence="1">Belongs to the UPF0161 family.</text>
</comment>
<protein>
    <recommendedName>
        <fullName evidence="1">Putative membrane protein insertion efficiency factor</fullName>
    </recommendedName>
</protein>
<dbReference type="Pfam" id="PF01809">
    <property type="entry name" value="YidD"/>
    <property type="match status" value="1"/>
</dbReference>
<dbReference type="HAMAP" id="MF_00386">
    <property type="entry name" value="UPF0161_YidD"/>
    <property type="match status" value="1"/>
</dbReference>
<name>A0A172ZIT1_9BACL</name>
<evidence type="ECO:0000256" key="2">
    <source>
        <dbReference type="SAM" id="MobiDB-lite"/>
    </source>
</evidence>
<reference evidence="4" key="1">
    <citation type="submission" date="2015-10" db="EMBL/GenBank/DDBJ databases">
        <title>Genome of Paenibacillus bovis sp. nov.</title>
        <authorList>
            <person name="Wu Z."/>
            <person name="Gao C."/>
            <person name="Liu Z."/>
            <person name="Zheng H."/>
        </authorList>
    </citation>
    <scope>NUCLEOTIDE SEQUENCE [LARGE SCALE GENOMIC DNA]</scope>
    <source>
        <strain evidence="4">BD3526</strain>
    </source>
</reference>
<dbReference type="OrthoDB" id="9801753at2"/>
<dbReference type="AlphaFoldDB" id="A0A172ZIT1"/>
<dbReference type="EMBL" id="CP013023">
    <property type="protein sequence ID" value="ANF97541.1"/>
    <property type="molecule type" value="Genomic_DNA"/>
</dbReference>
<dbReference type="InterPro" id="IPR002696">
    <property type="entry name" value="Membr_insert_effic_factor_YidD"/>
</dbReference>
<keyword evidence="1" id="KW-1003">Cell membrane</keyword>
<reference evidence="3 4" key="2">
    <citation type="journal article" date="2016" name="Int. J. Syst. Evol. Microbiol.">
        <title>Paenibacillus bovis sp. nov., isolated from raw yak (Bos grunniens) milk.</title>
        <authorList>
            <person name="Gao C."/>
            <person name="Han J."/>
            <person name="Liu Z."/>
            <person name="Xu X."/>
            <person name="Hang F."/>
            <person name="Wu Z."/>
        </authorList>
    </citation>
    <scope>NUCLEOTIDE SEQUENCE [LARGE SCALE GENOMIC DNA]</scope>
    <source>
        <strain evidence="3 4">BD3526</strain>
    </source>
</reference>
<dbReference type="SMART" id="SM01234">
    <property type="entry name" value="Haemolytic"/>
    <property type="match status" value="1"/>
</dbReference>
<comment type="subcellular location">
    <subcellularLocation>
        <location evidence="1">Cell membrane</location>
        <topology evidence="1">Peripheral membrane protein</topology>
        <orientation evidence="1">Cytoplasmic side</orientation>
    </subcellularLocation>
</comment>
<accession>A0A172ZIT1</accession>
<dbReference type="STRING" id="1616788.AR543_17025"/>
<evidence type="ECO:0000256" key="1">
    <source>
        <dbReference type="HAMAP-Rule" id="MF_00386"/>
    </source>
</evidence>
<dbReference type="NCBIfam" id="TIGR00278">
    <property type="entry name" value="membrane protein insertion efficiency factor YidD"/>
    <property type="match status" value="1"/>
</dbReference>
<dbReference type="RefSeq" id="WP_060535643.1">
    <property type="nucleotide sequence ID" value="NZ_CP013023.1"/>
</dbReference>
<evidence type="ECO:0000313" key="3">
    <source>
        <dbReference type="EMBL" id="ANF97541.1"/>
    </source>
</evidence>
<keyword evidence="4" id="KW-1185">Reference proteome</keyword>
<gene>
    <name evidence="3" type="ORF">AR543_17025</name>
</gene>
<dbReference type="Proteomes" id="UP000078148">
    <property type="component" value="Chromosome"/>
</dbReference>